<dbReference type="STRING" id="1267766.WYH_02277"/>
<dbReference type="PATRIC" id="fig|1267766.3.peg.2304"/>
<name>A0A0F7KUL6_9SPHN</name>
<dbReference type="Proteomes" id="UP000034392">
    <property type="component" value="Chromosome"/>
</dbReference>
<dbReference type="AlphaFoldDB" id="A0A0F7KUL6"/>
<dbReference type="RefSeq" id="WP_046903895.1">
    <property type="nucleotide sequence ID" value="NZ_CP011452.2"/>
</dbReference>
<evidence type="ECO:0000313" key="2">
    <source>
        <dbReference type="Proteomes" id="UP000034392"/>
    </source>
</evidence>
<gene>
    <name evidence="1" type="ORF">WYH_02277</name>
</gene>
<dbReference type="KEGG" id="aay:WYH_02277"/>
<organism evidence="1 2">
    <name type="scientific">Croceibacterium atlanticum</name>
    <dbReference type="NCBI Taxonomy" id="1267766"/>
    <lineage>
        <taxon>Bacteria</taxon>
        <taxon>Pseudomonadati</taxon>
        <taxon>Pseudomonadota</taxon>
        <taxon>Alphaproteobacteria</taxon>
        <taxon>Sphingomonadales</taxon>
        <taxon>Erythrobacteraceae</taxon>
        <taxon>Croceibacterium</taxon>
    </lineage>
</organism>
<sequence>MAILLMFLLGIGNFALQRAVLESRHRLLRELPPLIRKLGGRASLVAEFCLLLGAMLLVGNGYPEWGWAYLGYTALNAFSAWILLSNRI</sequence>
<protein>
    <submittedName>
        <fullName evidence="1">Uncharacterized protein</fullName>
    </submittedName>
</protein>
<dbReference type="EMBL" id="CP011452">
    <property type="protein sequence ID" value="AKH43309.1"/>
    <property type="molecule type" value="Genomic_DNA"/>
</dbReference>
<evidence type="ECO:0000313" key="1">
    <source>
        <dbReference type="EMBL" id="AKH43309.1"/>
    </source>
</evidence>
<dbReference type="OrthoDB" id="7391761at2"/>
<accession>A0A0F7KUL6</accession>
<proteinExistence type="predicted"/>
<reference evidence="1" key="1">
    <citation type="submission" date="2015-05" db="EMBL/GenBank/DDBJ databases">
        <title>The complete genome of Altererythrobacter atlanticus strain 26DY36.</title>
        <authorList>
            <person name="Wu Y.-H."/>
            <person name="Cheng H."/>
            <person name="Wu X.-W."/>
        </authorList>
    </citation>
    <scope>NUCLEOTIDE SEQUENCE [LARGE SCALE GENOMIC DNA]</scope>
    <source>
        <strain evidence="1">26DY36</strain>
    </source>
</reference>
<keyword evidence="2" id="KW-1185">Reference proteome</keyword>